<dbReference type="RefSeq" id="WP_379569811.1">
    <property type="nucleotide sequence ID" value="NZ_JBHUFV010000007.1"/>
</dbReference>
<dbReference type="Proteomes" id="UP001597368">
    <property type="component" value="Unassembled WGS sequence"/>
</dbReference>
<comment type="caution">
    <text evidence="2">The sequence shown here is derived from an EMBL/GenBank/DDBJ whole genome shotgun (WGS) entry which is preliminary data.</text>
</comment>
<protein>
    <submittedName>
        <fullName evidence="2">Uncharacterized protein</fullName>
    </submittedName>
</protein>
<keyword evidence="3" id="KW-1185">Reference proteome</keyword>
<gene>
    <name evidence="2" type="ORF">ACFSKW_05515</name>
</gene>
<evidence type="ECO:0000256" key="1">
    <source>
        <dbReference type="SAM" id="MobiDB-lite"/>
    </source>
</evidence>
<sequence length="56" mass="5999">MKTDINTLLAALPVKIDDWLGEEPRTGRPPTKRSGCGSDPASGSRYPDATTWPAVT</sequence>
<feature type="region of interest" description="Disordered" evidence="1">
    <location>
        <begin position="20"/>
        <end position="56"/>
    </location>
</feature>
<evidence type="ECO:0000313" key="3">
    <source>
        <dbReference type="Proteomes" id="UP001597368"/>
    </source>
</evidence>
<accession>A0ABW4SMY5</accession>
<proteinExistence type="predicted"/>
<name>A0ABW4SMY5_9ACTN</name>
<reference evidence="3" key="1">
    <citation type="journal article" date="2019" name="Int. J. Syst. Evol. Microbiol.">
        <title>The Global Catalogue of Microorganisms (GCM) 10K type strain sequencing project: providing services to taxonomists for standard genome sequencing and annotation.</title>
        <authorList>
            <consortium name="The Broad Institute Genomics Platform"/>
            <consortium name="The Broad Institute Genome Sequencing Center for Infectious Disease"/>
            <person name="Wu L."/>
            <person name="Ma J."/>
        </authorList>
    </citation>
    <scope>NUCLEOTIDE SEQUENCE [LARGE SCALE GENOMIC DNA]</scope>
    <source>
        <strain evidence="3">ICMP 6774ER</strain>
    </source>
</reference>
<organism evidence="2 3">
    <name type="scientific">Nonomuraea mangrovi</name>
    <dbReference type="NCBI Taxonomy" id="2316207"/>
    <lineage>
        <taxon>Bacteria</taxon>
        <taxon>Bacillati</taxon>
        <taxon>Actinomycetota</taxon>
        <taxon>Actinomycetes</taxon>
        <taxon>Streptosporangiales</taxon>
        <taxon>Streptosporangiaceae</taxon>
        <taxon>Nonomuraea</taxon>
    </lineage>
</organism>
<dbReference type="EMBL" id="JBHUFV010000007">
    <property type="protein sequence ID" value="MFD1930933.1"/>
    <property type="molecule type" value="Genomic_DNA"/>
</dbReference>
<evidence type="ECO:0000313" key="2">
    <source>
        <dbReference type="EMBL" id="MFD1930933.1"/>
    </source>
</evidence>